<feature type="compositionally biased region" description="Pro residues" evidence="1">
    <location>
        <begin position="135"/>
        <end position="149"/>
    </location>
</feature>
<dbReference type="EMBL" id="JAHHUM010001782">
    <property type="protein sequence ID" value="KAK5608776.1"/>
    <property type="molecule type" value="Genomic_DNA"/>
</dbReference>
<dbReference type="Pfam" id="PF00093">
    <property type="entry name" value="VWC"/>
    <property type="match status" value="1"/>
</dbReference>
<dbReference type="SMART" id="SM00214">
    <property type="entry name" value="VWC"/>
    <property type="match status" value="1"/>
</dbReference>
<evidence type="ECO:0000256" key="1">
    <source>
        <dbReference type="SAM" id="MobiDB-lite"/>
    </source>
</evidence>
<comment type="caution">
    <text evidence="3">The sequence shown here is derived from an EMBL/GenBank/DDBJ whole genome shotgun (WGS) entry which is preliminary data.</text>
</comment>
<protein>
    <recommendedName>
        <fullName evidence="2">VWFC domain-containing protein</fullName>
    </recommendedName>
</protein>
<gene>
    <name evidence="3" type="ORF">CRENBAI_020269</name>
</gene>
<dbReference type="Gene3D" id="2.10.70.10">
    <property type="entry name" value="Complement Module, domain 1"/>
    <property type="match status" value="1"/>
</dbReference>
<evidence type="ECO:0000313" key="3">
    <source>
        <dbReference type="EMBL" id="KAK5608776.1"/>
    </source>
</evidence>
<keyword evidence="4" id="KW-1185">Reference proteome</keyword>
<feature type="region of interest" description="Disordered" evidence="1">
    <location>
        <begin position="74"/>
        <end position="217"/>
    </location>
</feature>
<evidence type="ECO:0000313" key="4">
    <source>
        <dbReference type="Proteomes" id="UP001311232"/>
    </source>
</evidence>
<feature type="compositionally biased region" description="Basic and acidic residues" evidence="1">
    <location>
        <begin position="113"/>
        <end position="131"/>
    </location>
</feature>
<dbReference type="PANTHER" id="PTHR24637:SF421">
    <property type="entry name" value="CUTICLE COLLAGEN DPY-2"/>
    <property type="match status" value="1"/>
</dbReference>
<proteinExistence type="predicted"/>
<feature type="compositionally biased region" description="Low complexity" evidence="1">
    <location>
        <begin position="169"/>
        <end position="180"/>
    </location>
</feature>
<feature type="compositionally biased region" description="Pro residues" evidence="1">
    <location>
        <begin position="185"/>
        <end position="194"/>
    </location>
</feature>
<accession>A0AAV9RIK5</accession>
<dbReference type="PROSITE" id="PS50184">
    <property type="entry name" value="VWFC_2"/>
    <property type="match status" value="1"/>
</dbReference>
<reference evidence="3 4" key="1">
    <citation type="submission" date="2021-06" db="EMBL/GenBank/DDBJ databases">
        <authorList>
            <person name="Palmer J.M."/>
        </authorList>
    </citation>
    <scope>NUCLEOTIDE SEQUENCE [LARGE SCALE GENOMIC DNA]</scope>
    <source>
        <strain evidence="3 4">MEX-2019</strain>
        <tissue evidence="3">Muscle</tissue>
    </source>
</reference>
<dbReference type="Proteomes" id="UP001311232">
    <property type="component" value="Unassembled WGS sequence"/>
</dbReference>
<dbReference type="AlphaFoldDB" id="A0AAV9RIK5"/>
<sequence>MDDDQEEGTVCNHEGQRFYDKDIWKPEPCRICVCDTGAVLCDDIVCEELKDCPKPEIPFGECCPICPADQPPPFGVPETKGQKGEPGDITDVVGPRGPAGPMGPPGEQGPRGLRGDKGEKGSPGPRGRDGEPGTPGNPGPPGPPGPNGPPGLSGNFAAQMAGGFDEKAGGAQMGVMQGPMGPMGPRGPPGPTGAPGPQGFQGSPGEAGESGQAPLTTPKRPKVFLSIFPILLVPLSRQSGRGLPTAVIICSCGDHIDMPSLFKICQHIIRAPWVPVALLDLLENPEMMVKQVNQGNQVTVDQPDLRELVVSQELLVCRASRDTEVIQVLTVQREKLVLLVLRVKLVLQEIAAHLDPWDRVVCLGSEDVPDPLELLVHVVMMACLVLLVLQVQLVQLELRASLDLLDQRVKLVLPAPVALREPRDPVESQALLDHLDRLVPLVTLVLMVSLDQKAQQVLQVLQVQLVSPDLAGLLDLRERLDLLAQKEQLEIQVFQDSRERLDPKEKLARQAFREPLAHKEKKAREDPEVSLVLLDLLDLQEKEELLVTVVSLVRMVLLVRREPLVSADPLGPVVQRGQMVTLAVPESLDFLVQGV</sequence>
<dbReference type="InterPro" id="IPR008160">
    <property type="entry name" value="Collagen"/>
</dbReference>
<dbReference type="InterPro" id="IPR001007">
    <property type="entry name" value="VWF_dom"/>
</dbReference>
<dbReference type="FunFam" id="2.10.70.10:FF:000013">
    <property type="entry name" value="Collagen, type I, alpha 1"/>
    <property type="match status" value="1"/>
</dbReference>
<dbReference type="Pfam" id="PF01391">
    <property type="entry name" value="Collagen"/>
    <property type="match status" value="1"/>
</dbReference>
<evidence type="ECO:0000259" key="2">
    <source>
        <dbReference type="PROSITE" id="PS50184"/>
    </source>
</evidence>
<dbReference type="PROSITE" id="PS01208">
    <property type="entry name" value="VWFC_1"/>
    <property type="match status" value="1"/>
</dbReference>
<name>A0AAV9RIK5_9TELE</name>
<organism evidence="3 4">
    <name type="scientific">Crenichthys baileyi</name>
    <name type="common">White River springfish</name>
    <dbReference type="NCBI Taxonomy" id="28760"/>
    <lineage>
        <taxon>Eukaryota</taxon>
        <taxon>Metazoa</taxon>
        <taxon>Chordata</taxon>
        <taxon>Craniata</taxon>
        <taxon>Vertebrata</taxon>
        <taxon>Euteleostomi</taxon>
        <taxon>Actinopterygii</taxon>
        <taxon>Neopterygii</taxon>
        <taxon>Teleostei</taxon>
        <taxon>Neoteleostei</taxon>
        <taxon>Acanthomorphata</taxon>
        <taxon>Ovalentaria</taxon>
        <taxon>Atherinomorphae</taxon>
        <taxon>Cyprinodontiformes</taxon>
        <taxon>Goodeidae</taxon>
        <taxon>Crenichthys</taxon>
    </lineage>
</organism>
<dbReference type="PANTHER" id="PTHR24637">
    <property type="entry name" value="COLLAGEN"/>
    <property type="match status" value="1"/>
</dbReference>
<dbReference type="SUPFAM" id="SSF57603">
    <property type="entry name" value="FnI-like domain"/>
    <property type="match status" value="1"/>
</dbReference>
<feature type="domain" description="VWFC" evidence="2">
    <location>
        <begin position="9"/>
        <end position="67"/>
    </location>
</feature>